<accession>A0A2H0TE20</accession>
<evidence type="ECO:0000313" key="2">
    <source>
        <dbReference type="Proteomes" id="UP000231503"/>
    </source>
</evidence>
<gene>
    <name evidence="1" type="ORF">COU47_01810</name>
</gene>
<proteinExistence type="predicted"/>
<dbReference type="Proteomes" id="UP000231503">
    <property type="component" value="Unassembled WGS sequence"/>
</dbReference>
<organism evidence="1 2">
    <name type="scientific">Candidatus Niyogibacteria bacterium CG10_big_fil_rev_8_21_14_0_10_46_36</name>
    <dbReference type="NCBI Taxonomy" id="1974726"/>
    <lineage>
        <taxon>Bacteria</taxon>
        <taxon>Candidatus Niyogiibacteriota</taxon>
    </lineage>
</organism>
<name>A0A2H0TE20_9BACT</name>
<reference evidence="2" key="1">
    <citation type="submission" date="2017-09" db="EMBL/GenBank/DDBJ databases">
        <title>Depth-based differentiation of microbial function through sediment-hosted aquifers and enrichment of novel symbionts in the deep terrestrial subsurface.</title>
        <authorList>
            <person name="Probst A.J."/>
            <person name="Ladd B."/>
            <person name="Jarett J.K."/>
            <person name="Geller-Mcgrath D.E."/>
            <person name="Sieber C.M.K."/>
            <person name="Emerson J.B."/>
            <person name="Anantharaman K."/>
            <person name="Thomas B.C."/>
            <person name="Malmstrom R."/>
            <person name="Stieglmeier M."/>
            <person name="Klingl A."/>
            <person name="Woyke T."/>
            <person name="Ryan C.M."/>
            <person name="Banfield J.F."/>
        </authorList>
    </citation>
    <scope>NUCLEOTIDE SEQUENCE [LARGE SCALE GENOMIC DNA]</scope>
</reference>
<evidence type="ECO:0000313" key="1">
    <source>
        <dbReference type="EMBL" id="PIR69793.1"/>
    </source>
</evidence>
<protein>
    <recommendedName>
        <fullName evidence="3">30S ribosomal protein S21</fullName>
    </recommendedName>
</protein>
<dbReference type="EMBL" id="PFCO01000003">
    <property type="protein sequence ID" value="PIR69793.1"/>
    <property type="molecule type" value="Genomic_DNA"/>
</dbReference>
<evidence type="ECO:0008006" key="3">
    <source>
        <dbReference type="Google" id="ProtNLM"/>
    </source>
</evidence>
<comment type="caution">
    <text evidence="1">The sequence shown here is derived from an EMBL/GenBank/DDBJ whole genome shotgun (WGS) entry which is preliminary data.</text>
</comment>
<dbReference type="AlphaFoldDB" id="A0A2H0TE20"/>
<sequence length="86" mass="9965">MSAKNTTIIEVKRRQSETPGALVRRFSKKAQQLGVVRKVRSGQFRARPLSQKKKKDAALRRMSRAKEVQYLRKIGKLKTGKTNRRK</sequence>